<evidence type="ECO:0000313" key="2">
    <source>
        <dbReference type="Proteomes" id="UP000570493"/>
    </source>
</evidence>
<organism evidence="1 2">
    <name type="scientific">Pseudoalteromonas arctica</name>
    <dbReference type="NCBI Taxonomy" id="394751"/>
    <lineage>
        <taxon>Bacteria</taxon>
        <taxon>Pseudomonadati</taxon>
        <taxon>Pseudomonadota</taxon>
        <taxon>Gammaproteobacteria</taxon>
        <taxon>Alteromonadales</taxon>
        <taxon>Pseudoalteromonadaceae</taxon>
        <taxon>Pseudoalteromonas</taxon>
    </lineage>
</organism>
<gene>
    <name evidence="1" type="ORF">HHO47_04705</name>
</gene>
<comment type="caution">
    <text evidence="1">The sequence shown here is derived from an EMBL/GenBank/DDBJ whole genome shotgun (WGS) entry which is preliminary data.</text>
</comment>
<evidence type="ECO:0000313" key="1">
    <source>
        <dbReference type="EMBL" id="NMM40164.1"/>
    </source>
</evidence>
<proteinExistence type="predicted"/>
<dbReference type="RefSeq" id="WP_169019242.1">
    <property type="nucleotide sequence ID" value="NZ_JABBMT010000005.1"/>
</dbReference>
<sequence>MTTIVYGITASTEMFIRSEYNTDNNIFACTNGGESYKGTPAKSLEELSKLEKKQTLQVVICSEFVFDILQSLNKIGITTNQCSFFNHMSGKLIPCIQMQFDIDTKSTLYAFYDLSYNLPCFDVTTFIVLAEIERKKQNKKNIQFVIIPSHSDDTPGLNVYHDNVDAKWRIEKVIKPMFNCLASCIGIDQPISQSSLVYYKSLNPSIYPNNYFQNPRQAAGDFKLLKSYAEQNIKLSNLAPPQQAYTIVNDFIRHYVGKKKLITITLREYWANSEHRNSNTTAWLDFALSLDLNEYFPLIIRDTYKVSEPLEEKYQSLTTYPLAAVDLSIRLALYHEAYINMGVDSGPLYPISYLEGARSIIFRWCSNDIPNLSDRTNSMHGFEVGKNHYFNDNEFQINAWMDDSFENIQTQFSVLENKINKAAI</sequence>
<name>A0A7Y0HCL3_9GAMM</name>
<dbReference type="EMBL" id="JABBMT010000005">
    <property type="protein sequence ID" value="NMM40164.1"/>
    <property type="molecule type" value="Genomic_DNA"/>
</dbReference>
<keyword evidence="2" id="KW-1185">Reference proteome</keyword>
<accession>A0A7Y0HCL3</accession>
<dbReference type="AlphaFoldDB" id="A0A7Y0HCL3"/>
<dbReference type="Proteomes" id="UP000570493">
    <property type="component" value="Unassembled WGS sequence"/>
</dbReference>
<reference evidence="1" key="1">
    <citation type="submission" date="2020-04" db="EMBL/GenBank/DDBJ databases">
        <title>Genome Sequencing for Pseudoaltermonas arctica.</title>
        <authorList>
            <person name="Elkins N.S."/>
        </authorList>
    </citation>
    <scope>NUCLEOTIDE SEQUENCE [LARGE SCALE GENOMIC DNA]</scope>
    <source>
        <strain evidence="1">NEC-BIFX-2020_0012</strain>
    </source>
</reference>
<protein>
    <submittedName>
        <fullName evidence="1">Uncharacterized protein</fullName>
    </submittedName>
</protein>